<dbReference type="InterPro" id="IPR050229">
    <property type="entry name" value="GlpE_sulfurtransferase"/>
</dbReference>
<dbReference type="Proteomes" id="UP001500469">
    <property type="component" value="Unassembled WGS sequence"/>
</dbReference>
<dbReference type="SMART" id="SM00450">
    <property type="entry name" value="RHOD"/>
    <property type="match status" value="1"/>
</dbReference>
<dbReference type="EMBL" id="BAAAFI010000045">
    <property type="protein sequence ID" value="GAA0880592.1"/>
    <property type="molecule type" value="Genomic_DNA"/>
</dbReference>
<organism evidence="2 3">
    <name type="scientific">Algoriphagus jejuensis</name>
    <dbReference type="NCBI Taxonomy" id="419934"/>
    <lineage>
        <taxon>Bacteria</taxon>
        <taxon>Pseudomonadati</taxon>
        <taxon>Bacteroidota</taxon>
        <taxon>Cytophagia</taxon>
        <taxon>Cytophagales</taxon>
        <taxon>Cyclobacteriaceae</taxon>
        <taxon>Algoriphagus</taxon>
    </lineage>
</organism>
<evidence type="ECO:0000259" key="1">
    <source>
        <dbReference type="PROSITE" id="PS50206"/>
    </source>
</evidence>
<evidence type="ECO:0000313" key="3">
    <source>
        <dbReference type="Proteomes" id="UP001500469"/>
    </source>
</evidence>
<dbReference type="Gene3D" id="3.40.250.10">
    <property type="entry name" value="Rhodanese-like domain"/>
    <property type="match status" value="1"/>
</dbReference>
<name>A0ABP3YKI5_9BACT</name>
<gene>
    <name evidence="2" type="ORF">GCM10009119_35620</name>
</gene>
<dbReference type="PANTHER" id="PTHR43031">
    <property type="entry name" value="FAD-DEPENDENT OXIDOREDUCTASE"/>
    <property type="match status" value="1"/>
</dbReference>
<dbReference type="SUPFAM" id="SSF52821">
    <property type="entry name" value="Rhodanese/Cell cycle control phosphatase"/>
    <property type="match status" value="1"/>
</dbReference>
<dbReference type="InterPro" id="IPR001763">
    <property type="entry name" value="Rhodanese-like_dom"/>
</dbReference>
<reference evidence="3" key="1">
    <citation type="journal article" date="2019" name="Int. J. Syst. Evol. Microbiol.">
        <title>The Global Catalogue of Microorganisms (GCM) 10K type strain sequencing project: providing services to taxonomists for standard genome sequencing and annotation.</title>
        <authorList>
            <consortium name="The Broad Institute Genomics Platform"/>
            <consortium name="The Broad Institute Genome Sequencing Center for Infectious Disease"/>
            <person name="Wu L."/>
            <person name="Ma J."/>
        </authorList>
    </citation>
    <scope>NUCLEOTIDE SEQUENCE [LARGE SCALE GENOMIC DNA]</scope>
    <source>
        <strain evidence="3">JCM 16112</strain>
    </source>
</reference>
<dbReference type="Pfam" id="PF00581">
    <property type="entry name" value="Rhodanese"/>
    <property type="match status" value="1"/>
</dbReference>
<protein>
    <recommendedName>
        <fullName evidence="1">Rhodanese domain-containing protein</fullName>
    </recommendedName>
</protein>
<keyword evidence="3" id="KW-1185">Reference proteome</keyword>
<feature type="domain" description="Rhodanese" evidence="1">
    <location>
        <begin position="92"/>
        <end position="182"/>
    </location>
</feature>
<accession>A0ABP3YKI5</accession>
<proteinExistence type="predicted"/>
<dbReference type="PROSITE" id="PS50206">
    <property type="entry name" value="RHODANESE_3"/>
    <property type="match status" value="1"/>
</dbReference>
<dbReference type="PANTHER" id="PTHR43031:SF1">
    <property type="entry name" value="PYRIDINE NUCLEOTIDE-DISULPHIDE OXIDOREDUCTASE"/>
    <property type="match status" value="1"/>
</dbReference>
<dbReference type="InterPro" id="IPR036873">
    <property type="entry name" value="Rhodanese-like_dom_sf"/>
</dbReference>
<evidence type="ECO:0000313" key="2">
    <source>
        <dbReference type="EMBL" id="GAA0880592.1"/>
    </source>
</evidence>
<sequence>MGNSRRRANQELTQKSLRTKVEFDSVSISAIYDFLSLSFEKVFTMKNLLILSIVALTVFSSCAGKQTEAESTETLGEAASPINLDPAKFQEMSGEGIILDVRTPEEIASGKIEGALEMDFRQADFASQIANLPKDKAIFVYCAVGARSKSAAELLIQDGFSQVYHLSGGTQAWTQSGLPLVQE</sequence>
<dbReference type="CDD" id="cd00158">
    <property type="entry name" value="RHOD"/>
    <property type="match status" value="1"/>
</dbReference>
<comment type="caution">
    <text evidence="2">The sequence shown here is derived from an EMBL/GenBank/DDBJ whole genome shotgun (WGS) entry which is preliminary data.</text>
</comment>